<dbReference type="PRINTS" id="PR00344">
    <property type="entry name" value="BCTRLSENSOR"/>
</dbReference>
<dbReference type="InterPro" id="IPR001610">
    <property type="entry name" value="PAC"/>
</dbReference>
<dbReference type="Gene3D" id="2.10.70.100">
    <property type="match status" value="1"/>
</dbReference>
<dbReference type="SMART" id="SM00387">
    <property type="entry name" value="HATPase_c"/>
    <property type="match status" value="1"/>
</dbReference>
<evidence type="ECO:0000256" key="7">
    <source>
        <dbReference type="ARBA" id="ARBA00022741"/>
    </source>
</evidence>
<dbReference type="PANTHER" id="PTHR43547">
    <property type="entry name" value="TWO-COMPONENT HISTIDINE KINASE"/>
    <property type="match status" value="1"/>
</dbReference>
<comment type="catalytic activity">
    <reaction evidence="1">
        <text>ATP + protein L-histidine = ADP + protein N-phospho-L-histidine.</text>
        <dbReference type="EC" id="2.7.13.3"/>
    </reaction>
</comment>
<dbReference type="SUPFAM" id="SSF52172">
    <property type="entry name" value="CheY-like"/>
    <property type="match status" value="2"/>
</dbReference>
<dbReference type="InterPro" id="IPR000014">
    <property type="entry name" value="PAS"/>
</dbReference>
<evidence type="ECO:0000259" key="16">
    <source>
        <dbReference type="PROSITE" id="PS50113"/>
    </source>
</evidence>
<dbReference type="Gene3D" id="3.30.450.40">
    <property type="match status" value="1"/>
</dbReference>
<dbReference type="SMART" id="SM00065">
    <property type="entry name" value="GAF"/>
    <property type="match status" value="1"/>
</dbReference>
<feature type="modified residue" description="4-aspartylphosphate" evidence="12">
    <location>
        <position position="894"/>
    </location>
</feature>
<dbReference type="GO" id="GO:0005886">
    <property type="term" value="C:plasma membrane"/>
    <property type="evidence" value="ECO:0007669"/>
    <property type="project" value="UniProtKB-SubCell"/>
</dbReference>
<sequence length="961" mass="105583">MISLPGHDGQSHDSTVGRDADAVLDQYPEVERRILLCAPTGSDGRTAAKLLTGAGHEVMVCTSMVEVGVQIARGCSAVVLAEEALGTMTVPTFLEVLHQQPSWSDLPVIIVGGRGEAVQWRLRRMANLGLGGNVSLLERPFHPETLISTVEVAMRARSRQYQVRTLLQEQKESELRLHNIFQSISEPFAVLDQAWRFTYVNRGFMALVPRGRRGIASLLGHVLWEQFPKLEETELGKFLQHVSATQVPGVLEFEYEAARMWLEVRAYPSREMLALHVRDITERKQAAEQLRRRSERMQLLSELLAQLIGAADSQTVVRDLFPKVAKNLDVDTYFNFMLAESGDHLVLHSCRGVSQEVQDSIQTLPLGTAICGTVALLRQPIIATDIQHSTDPKADLVRGLGIQAYACHPLMVGGRLLGTLSFASHTRPAFDEEEIEFLRLITQYAAIALDRLKTTEAMEKNAQQLGVALGAAQLGTWNWDAQTDAMTISERTGEIYGLNAGTYPSRSVLRGLLHPDDRELAKSSAQRSVETGCDYDIEYRVRLPQGGYRWVAAKGRCVFHLDGSLAGMLGVAQDITASKVAEARLRESAAAAESANRSKDLFLAVLSHELRTPLTPVLLAADTMEHDAELPAAFKADIAMIRRNVELEAKIIDDLLDISRITSGKLNLNLESVDVNDSIRQVCAMCTAQITERSIQVRCDFADEPGTVRADSARLQQVLWNLLNNAVKFTPEGGTINIRTERLDGHLRIQVQDSGMGIDQELLPQIFNAFEQGDIRITRQFGGLGLGLAITKALVDMHHGTIAAESDGKGTGACFTVTLPLETEVRAPASHSPSAQQPGRPVSLHLLVVEDHADTARVLGTHLRRMGFTVTLAHTVADALALVGEQHFDLVISDLGLPDQSGFELMRQIHAIRPIPGIAMSGYGMAEDIRKSREAGFSQHLVKPVNVTRLEEAIRDLVDGK</sequence>
<keyword evidence="8" id="KW-0418">Kinase</keyword>
<dbReference type="InterPro" id="IPR035965">
    <property type="entry name" value="PAS-like_dom_sf"/>
</dbReference>
<dbReference type="AlphaFoldDB" id="A0A366HNA6"/>
<dbReference type="Pfam" id="PF08447">
    <property type="entry name" value="PAS_3"/>
    <property type="match status" value="1"/>
</dbReference>
<dbReference type="Pfam" id="PF13185">
    <property type="entry name" value="GAF_2"/>
    <property type="match status" value="1"/>
</dbReference>
<evidence type="ECO:0000256" key="10">
    <source>
        <dbReference type="ARBA" id="ARBA00023012"/>
    </source>
</evidence>
<dbReference type="SMART" id="SM00448">
    <property type="entry name" value="REC"/>
    <property type="match status" value="1"/>
</dbReference>
<gene>
    <name evidence="17" type="ORF">DES53_104461</name>
</gene>
<dbReference type="FunFam" id="3.30.565.10:FF:000023">
    <property type="entry name" value="PAS domain-containing sensor histidine kinase"/>
    <property type="match status" value="1"/>
</dbReference>
<dbReference type="Proteomes" id="UP000253426">
    <property type="component" value="Unassembled WGS sequence"/>
</dbReference>
<dbReference type="Gene3D" id="1.10.287.130">
    <property type="match status" value="1"/>
</dbReference>
<evidence type="ECO:0000256" key="6">
    <source>
        <dbReference type="ARBA" id="ARBA00022679"/>
    </source>
</evidence>
<dbReference type="PROSITE" id="PS50109">
    <property type="entry name" value="HIS_KIN"/>
    <property type="match status" value="1"/>
</dbReference>
<dbReference type="Pfam" id="PF00512">
    <property type="entry name" value="HisKA"/>
    <property type="match status" value="1"/>
</dbReference>
<dbReference type="Gene3D" id="3.30.565.10">
    <property type="entry name" value="Histidine kinase-like ATPase, C-terminal domain"/>
    <property type="match status" value="1"/>
</dbReference>
<evidence type="ECO:0000313" key="17">
    <source>
        <dbReference type="EMBL" id="RBP44639.1"/>
    </source>
</evidence>
<dbReference type="CDD" id="cd16922">
    <property type="entry name" value="HATPase_EvgS-ArcB-TorS-like"/>
    <property type="match status" value="1"/>
</dbReference>
<dbReference type="CDD" id="cd00130">
    <property type="entry name" value="PAS"/>
    <property type="match status" value="1"/>
</dbReference>
<dbReference type="InterPro" id="IPR011006">
    <property type="entry name" value="CheY-like_superfamily"/>
</dbReference>
<dbReference type="InterPro" id="IPR000700">
    <property type="entry name" value="PAS-assoc_C"/>
</dbReference>
<evidence type="ECO:0000313" key="18">
    <source>
        <dbReference type="Proteomes" id="UP000253426"/>
    </source>
</evidence>
<organism evidence="17 18">
    <name type="scientific">Roseimicrobium gellanilyticum</name>
    <dbReference type="NCBI Taxonomy" id="748857"/>
    <lineage>
        <taxon>Bacteria</taxon>
        <taxon>Pseudomonadati</taxon>
        <taxon>Verrucomicrobiota</taxon>
        <taxon>Verrucomicrobiia</taxon>
        <taxon>Verrucomicrobiales</taxon>
        <taxon>Verrucomicrobiaceae</taxon>
        <taxon>Roseimicrobium</taxon>
    </lineage>
</organism>
<dbReference type="PROSITE" id="PS50113">
    <property type="entry name" value="PAC"/>
    <property type="match status" value="1"/>
</dbReference>
<keyword evidence="5 12" id="KW-0597">Phosphoprotein</keyword>
<evidence type="ECO:0000256" key="9">
    <source>
        <dbReference type="ARBA" id="ARBA00022840"/>
    </source>
</evidence>
<feature type="domain" description="Response regulatory" evidence="14">
    <location>
        <begin position="845"/>
        <end position="958"/>
    </location>
</feature>
<dbReference type="PROSITE" id="PS50112">
    <property type="entry name" value="PAS"/>
    <property type="match status" value="1"/>
</dbReference>
<feature type="domain" description="PAS" evidence="15">
    <location>
        <begin position="461"/>
        <end position="532"/>
    </location>
</feature>
<evidence type="ECO:0000259" key="15">
    <source>
        <dbReference type="PROSITE" id="PS50112"/>
    </source>
</evidence>
<keyword evidence="10" id="KW-0902">Two-component regulatory system</keyword>
<dbReference type="GO" id="GO:0000155">
    <property type="term" value="F:phosphorelay sensor kinase activity"/>
    <property type="evidence" value="ECO:0007669"/>
    <property type="project" value="InterPro"/>
</dbReference>
<dbReference type="NCBIfam" id="TIGR00229">
    <property type="entry name" value="sensory_box"/>
    <property type="match status" value="2"/>
</dbReference>
<evidence type="ECO:0000259" key="14">
    <source>
        <dbReference type="PROSITE" id="PS50110"/>
    </source>
</evidence>
<dbReference type="InterPro" id="IPR036890">
    <property type="entry name" value="HATPase_C_sf"/>
</dbReference>
<dbReference type="Gene3D" id="3.40.50.2300">
    <property type="match status" value="1"/>
</dbReference>
<dbReference type="Pfam" id="PF02518">
    <property type="entry name" value="HATPase_c"/>
    <property type="match status" value="1"/>
</dbReference>
<comment type="subcellular location">
    <subcellularLocation>
        <location evidence="2">Cell membrane</location>
    </subcellularLocation>
</comment>
<dbReference type="PANTHER" id="PTHR43547:SF2">
    <property type="entry name" value="HYBRID SIGNAL TRANSDUCTION HISTIDINE KINASE C"/>
    <property type="match status" value="1"/>
</dbReference>
<dbReference type="InterPro" id="IPR029016">
    <property type="entry name" value="GAF-like_dom_sf"/>
</dbReference>
<keyword evidence="4" id="KW-1003">Cell membrane</keyword>
<dbReference type="InterPro" id="IPR003661">
    <property type="entry name" value="HisK_dim/P_dom"/>
</dbReference>
<keyword evidence="7" id="KW-0547">Nucleotide-binding</keyword>
<evidence type="ECO:0000256" key="5">
    <source>
        <dbReference type="ARBA" id="ARBA00022553"/>
    </source>
</evidence>
<dbReference type="RefSeq" id="WP_113959023.1">
    <property type="nucleotide sequence ID" value="NZ_QNRR01000004.1"/>
</dbReference>
<dbReference type="CDD" id="cd00082">
    <property type="entry name" value="HisKA"/>
    <property type="match status" value="1"/>
</dbReference>
<dbReference type="InterPro" id="IPR003018">
    <property type="entry name" value="GAF"/>
</dbReference>
<dbReference type="InterPro" id="IPR013655">
    <property type="entry name" value="PAS_fold_3"/>
</dbReference>
<dbReference type="OrthoDB" id="176780at2"/>
<dbReference type="SUPFAM" id="SSF55781">
    <property type="entry name" value="GAF domain-like"/>
    <property type="match status" value="1"/>
</dbReference>
<dbReference type="InterPro" id="IPR003594">
    <property type="entry name" value="HATPase_dom"/>
</dbReference>
<evidence type="ECO:0000259" key="13">
    <source>
        <dbReference type="PROSITE" id="PS50109"/>
    </source>
</evidence>
<keyword evidence="18" id="KW-1185">Reference proteome</keyword>
<keyword evidence="9" id="KW-0067">ATP-binding</keyword>
<dbReference type="Pfam" id="PF00072">
    <property type="entry name" value="Response_reg"/>
    <property type="match status" value="1"/>
</dbReference>
<dbReference type="InterPro" id="IPR013656">
    <property type="entry name" value="PAS_4"/>
</dbReference>
<evidence type="ECO:0000256" key="11">
    <source>
        <dbReference type="ARBA" id="ARBA00023136"/>
    </source>
</evidence>
<evidence type="ECO:0000256" key="4">
    <source>
        <dbReference type="ARBA" id="ARBA00022475"/>
    </source>
</evidence>
<dbReference type="PROSITE" id="PS50110">
    <property type="entry name" value="RESPONSE_REGULATORY"/>
    <property type="match status" value="1"/>
</dbReference>
<dbReference type="SMART" id="SM00388">
    <property type="entry name" value="HisKA"/>
    <property type="match status" value="1"/>
</dbReference>
<feature type="domain" description="PAC" evidence="16">
    <location>
        <begin position="535"/>
        <end position="587"/>
    </location>
</feature>
<keyword evidence="6" id="KW-0808">Transferase</keyword>
<dbReference type="InterPro" id="IPR004358">
    <property type="entry name" value="Sig_transdc_His_kin-like_C"/>
</dbReference>
<evidence type="ECO:0000256" key="1">
    <source>
        <dbReference type="ARBA" id="ARBA00000085"/>
    </source>
</evidence>
<accession>A0A366HNA6</accession>
<dbReference type="GO" id="GO:0005524">
    <property type="term" value="F:ATP binding"/>
    <property type="evidence" value="ECO:0007669"/>
    <property type="project" value="UniProtKB-KW"/>
</dbReference>
<dbReference type="SUPFAM" id="SSF47384">
    <property type="entry name" value="Homodimeric domain of signal transducing histidine kinase"/>
    <property type="match status" value="1"/>
</dbReference>
<dbReference type="InterPro" id="IPR005467">
    <property type="entry name" value="His_kinase_dom"/>
</dbReference>
<protein>
    <recommendedName>
        <fullName evidence="3">histidine kinase</fullName>
        <ecNumber evidence="3">2.7.13.3</ecNumber>
    </recommendedName>
</protein>
<comment type="caution">
    <text evidence="17">The sequence shown here is derived from an EMBL/GenBank/DDBJ whole genome shotgun (WGS) entry which is preliminary data.</text>
</comment>
<dbReference type="EMBL" id="QNRR01000004">
    <property type="protein sequence ID" value="RBP44639.1"/>
    <property type="molecule type" value="Genomic_DNA"/>
</dbReference>
<keyword evidence="11" id="KW-0472">Membrane</keyword>
<dbReference type="SUPFAM" id="SSF55874">
    <property type="entry name" value="ATPase domain of HSP90 chaperone/DNA topoisomerase II/histidine kinase"/>
    <property type="match status" value="1"/>
</dbReference>
<dbReference type="Gene3D" id="3.30.450.20">
    <property type="entry name" value="PAS domain"/>
    <property type="match status" value="2"/>
</dbReference>
<dbReference type="InterPro" id="IPR001789">
    <property type="entry name" value="Sig_transdc_resp-reg_receiver"/>
</dbReference>
<feature type="domain" description="Histidine kinase" evidence="13">
    <location>
        <begin position="605"/>
        <end position="823"/>
    </location>
</feature>
<dbReference type="InterPro" id="IPR036097">
    <property type="entry name" value="HisK_dim/P_sf"/>
</dbReference>
<dbReference type="SMART" id="SM00091">
    <property type="entry name" value="PAS"/>
    <property type="match status" value="2"/>
</dbReference>
<evidence type="ECO:0000256" key="8">
    <source>
        <dbReference type="ARBA" id="ARBA00022777"/>
    </source>
</evidence>
<dbReference type="EC" id="2.7.13.3" evidence="3"/>
<evidence type="ECO:0000256" key="3">
    <source>
        <dbReference type="ARBA" id="ARBA00012438"/>
    </source>
</evidence>
<dbReference type="SUPFAM" id="SSF55785">
    <property type="entry name" value="PYP-like sensor domain (PAS domain)"/>
    <property type="match status" value="2"/>
</dbReference>
<evidence type="ECO:0000256" key="2">
    <source>
        <dbReference type="ARBA" id="ARBA00004236"/>
    </source>
</evidence>
<dbReference type="Pfam" id="PF08448">
    <property type="entry name" value="PAS_4"/>
    <property type="match status" value="1"/>
</dbReference>
<reference evidence="17 18" key="1">
    <citation type="submission" date="2018-06" db="EMBL/GenBank/DDBJ databases">
        <title>Genomic Encyclopedia of Type Strains, Phase IV (KMG-IV): sequencing the most valuable type-strain genomes for metagenomic binning, comparative biology and taxonomic classification.</title>
        <authorList>
            <person name="Goeker M."/>
        </authorList>
    </citation>
    <scope>NUCLEOTIDE SEQUENCE [LARGE SCALE GENOMIC DNA]</scope>
    <source>
        <strain evidence="17 18">DSM 25532</strain>
    </source>
</reference>
<dbReference type="SMART" id="SM00086">
    <property type="entry name" value="PAC"/>
    <property type="match status" value="1"/>
</dbReference>
<name>A0A366HNA6_9BACT</name>
<proteinExistence type="predicted"/>
<evidence type="ECO:0000256" key="12">
    <source>
        <dbReference type="PROSITE-ProRule" id="PRU00169"/>
    </source>
</evidence>